<evidence type="ECO:0000313" key="1">
    <source>
        <dbReference type="EMBL" id="EFM04826.1"/>
    </source>
</evidence>
<organism evidence="1 2">
    <name type="scientific">Neisseria meningitidis serogroup B (strain ATCC 13091 / M2091)</name>
    <dbReference type="NCBI Taxonomy" id="862513"/>
    <lineage>
        <taxon>Bacteria</taxon>
        <taxon>Pseudomonadati</taxon>
        <taxon>Pseudomonadota</taxon>
        <taxon>Betaproteobacteria</taxon>
        <taxon>Neisseriales</taxon>
        <taxon>Neisseriaceae</taxon>
        <taxon>Neisseria</taxon>
    </lineage>
</organism>
<evidence type="ECO:0000313" key="2">
    <source>
        <dbReference type="Proteomes" id="UP000005526"/>
    </source>
</evidence>
<dbReference type="AlphaFoldDB" id="E0N856"/>
<protein>
    <submittedName>
        <fullName evidence="1">Putative Iron-regulated protein FrpA</fullName>
    </submittedName>
</protein>
<sequence>MTSANFNINGFGDVKLTPYSPLLGYKAWDSFIGSIQSLSDLIYNVDNNRNKMEITVNNAIQAADSFLSSIGRDNKITNTASLLASLDNIFLNLRNVSRDIRETGKFKPNDIQQAIGDIFIAAGDGLQYIKQQTEAMAQSKFLPTKLKTGLNDVLNSRMLKSSTVLQHELNYLGFKIKDYGNERLGESIMNIDDFTPSKIANFFADPDTYSNVLEEVSRFIYSLVPDDANPWKGGEDYIGRGISEWGELLEKWYKQDFLPYLEKEWDQFPKFEDWLPEFPEWAREWLKLDPKRSGKYHVYDPLALDLDGDGIETVATKGFSGSLFDHTNNGIRTATGWVSADDGLLV</sequence>
<accession>E0N856</accession>
<gene>
    <name evidence="1" type="ORF">HMPREF0602_0686</name>
</gene>
<feature type="non-terminal residue" evidence="1">
    <location>
        <position position="346"/>
    </location>
</feature>
<reference evidence="1 2" key="1">
    <citation type="submission" date="2010-07" db="EMBL/GenBank/DDBJ databases">
        <authorList>
            <person name="Muzny D."/>
            <person name="Qin X."/>
            <person name="Deng J."/>
            <person name="Jiang H."/>
            <person name="Liu Y."/>
            <person name="Qu J."/>
            <person name="Song X.-Z."/>
            <person name="Zhang L."/>
            <person name="Thornton R."/>
            <person name="Coyle M."/>
            <person name="Francisco L."/>
            <person name="Jackson L."/>
            <person name="Javaid M."/>
            <person name="Korchina V."/>
            <person name="Kovar C."/>
            <person name="Mata R."/>
            <person name="Mathew T."/>
            <person name="Ngo R."/>
            <person name="Nguyen L."/>
            <person name="Nguyen N."/>
            <person name="Okwuonu G."/>
            <person name="Ongeri F."/>
            <person name="Pham C."/>
            <person name="Simmons D."/>
            <person name="Wilczek-Boney K."/>
            <person name="Hale W."/>
            <person name="Jakkamsetti A."/>
            <person name="Pham P."/>
            <person name="Ruth R."/>
            <person name="San Lucas F."/>
            <person name="Warren J."/>
            <person name="Zhang J."/>
            <person name="Zhao Z."/>
            <person name="Zhou C."/>
            <person name="Zhu D."/>
            <person name="Lee S."/>
            <person name="Bess C."/>
            <person name="Blankenburg K."/>
            <person name="Forbes L."/>
            <person name="Fu Q."/>
            <person name="Gubbala S."/>
            <person name="Hirani K."/>
            <person name="Jayaseelan J.C."/>
            <person name="Lara F."/>
            <person name="Munidasa M."/>
            <person name="Palculict T."/>
            <person name="Patil S."/>
            <person name="Pu L.-L."/>
            <person name="Saada N."/>
            <person name="Tang L."/>
            <person name="Weissenberger G."/>
            <person name="Zhu Y."/>
            <person name="Hemphill L."/>
            <person name="Shang Y."/>
            <person name="Youmans B."/>
            <person name="Ayvaz T."/>
            <person name="Ross M."/>
            <person name="Santibanez J."/>
            <person name="Aqrawi P."/>
            <person name="Gross S."/>
            <person name="Joshi V."/>
            <person name="Fowler G."/>
            <person name="Nazareth L."/>
            <person name="Reid J."/>
            <person name="Worley K."/>
            <person name="Petrosino J."/>
            <person name="Highlander S."/>
            <person name="Gibbs R."/>
        </authorList>
    </citation>
    <scope>NUCLEOTIDE SEQUENCE [LARGE SCALE GENOMIC DNA]</scope>
    <source>
        <strain evidence="1 2">ATCC 13091</strain>
    </source>
</reference>
<dbReference type="EMBL" id="AEEF01000044">
    <property type="protein sequence ID" value="EFM04826.1"/>
    <property type="molecule type" value="Genomic_DNA"/>
</dbReference>
<comment type="caution">
    <text evidence="1">The sequence shown here is derived from an EMBL/GenBank/DDBJ whole genome shotgun (WGS) entry which is preliminary data.</text>
</comment>
<dbReference type="HOGENOM" id="CLU_733257_0_0_4"/>
<name>E0N856_NEIM3</name>
<proteinExistence type="predicted"/>
<dbReference type="Proteomes" id="UP000005526">
    <property type="component" value="Unassembled WGS sequence"/>
</dbReference>